<keyword evidence="2" id="KW-1185">Reference proteome</keyword>
<comment type="caution">
    <text evidence="1">The sequence shown here is derived from an EMBL/GenBank/DDBJ whole genome shotgun (WGS) entry which is preliminary data.</text>
</comment>
<evidence type="ECO:0000313" key="2">
    <source>
        <dbReference type="Proteomes" id="UP001501844"/>
    </source>
</evidence>
<name>A0ABP8G1P8_9BACT</name>
<accession>A0ABP8G1P8</accession>
<sequence>MKNDSSKILIAAAAGAAAGVVAGLLMAPSTGKDSRDGLMKIAGQVAENFNGQVAAYMEKFNGLASMLNGSGDDQNSMAVGADANTGKTADQA</sequence>
<reference evidence="2" key="1">
    <citation type="journal article" date="2019" name="Int. J. Syst. Evol. Microbiol.">
        <title>The Global Catalogue of Microorganisms (GCM) 10K type strain sequencing project: providing services to taxonomists for standard genome sequencing and annotation.</title>
        <authorList>
            <consortium name="The Broad Institute Genomics Platform"/>
            <consortium name="The Broad Institute Genome Sequencing Center for Infectious Disease"/>
            <person name="Wu L."/>
            <person name="Ma J."/>
        </authorList>
    </citation>
    <scope>NUCLEOTIDE SEQUENCE [LARGE SCALE GENOMIC DNA]</scope>
    <source>
        <strain evidence="2">JCM 17917</strain>
    </source>
</reference>
<organism evidence="1 2">
    <name type="scientific">Nibribacter koreensis</name>
    <dbReference type="NCBI Taxonomy" id="1084519"/>
    <lineage>
        <taxon>Bacteria</taxon>
        <taxon>Pseudomonadati</taxon>
        <taxon>Bacteroidota</taxon>
        <taxon>Cytophagia</taxon>
        <taxon>Cytophagales</taxon>
        <taxon>Hymenobacteraceae</taxon>
        <taxon>Nibribacter</taxon>
    </lineage>
</organism>
<evidence type="ECO:0000313" key="1">
    <source>
        <dbReference type="EMBL" id="GAA4315468.1"/>
    </source>
</evidence>
<dbReference type="EMBL" id="BAABGX010000003">
    <property type="protein sequence ID" value="GAA4315468.1"/>
    <property type="molecule type" value="Genomic_DNA"/>
</dbReference>
<dbReference type="Proteomes" id="UP001501844">
    <property type="component" value="Unassembled WGS sequence"/>
</dbReference>
<evidence type="ECO:0008006" key="3">
    <source>
        <dbReference type="Google" id="ProtNLM"/>
    </source>
</evidence>
<dbReference type="InterPro" id="IPR024623">
    <property type="entry name" value="YtxH"/>
</dbReference>
<dbReference type="Pfam" id="PF12732">
    <property type="entry name" value="YtxH"/>
    <property type="match status" value="1"/>
</dbReference>
<dbReference type="RefSeq" id="WP_345169384.1">
    <property type="nucleotide sequence ID" value="NZ_BAABGX010000003.1"/>
</dbReference>
<proteinExistence type="predicted"/>
<gene>
    <name evidence="1" type="ORF">GCM10023183_36090</name>
</gene>
<protein>
    <recommendedName>
        <fullName evidence="3">YtxH-like protein</fullName>
    </recommendedName>
</protein>